<dbReference type="InterPro" id="IPR027640">
    <property type="entry name" value="Kinesin-like_fam"/>
</dbReference>
<dbReference type="InterPro" id="IPR036961">
    <property type="entry name" value="Kinesin_motor_dom_sf"/>
</dbReference>
<reference evidence="14" key="1">
    <citation type="submission" date="2015-09" db="EMBL/GenBank/DDBJ databases">
        <authorList>
            <person name="Sai Rama Sridatta P."/>
        </authorList>
    </citation>
    <scope>NUCLEOTIDE SEQUENCE [LARGE SCALE GENOMIC DNA]</scope>
</reference>
<dbReference type="Gene3D" id="3.40.850.10">
    <property type="entry name" value="Kinesin motor domain"/>
    <property type="match status" value="2"/>
</dbReference>
<dbReference type="GO" id="GO:0098957">
    <property type="term" value="P:anterograde axonal transport of mitochondrion"/>
    <property type="evidence" value="ECO:0007669"/>
    <property type="project" value="UniProtKB-ARBA"/>
</dbReference>
<gene>
    <name evidence="13" type="primary">KIF5A</name>
</gene>
<dbReference type="GO" id="GO:0007292">
    <property type="term" value="P:female gamete generation"/>
    <property type="evidence" value="ECO:0007669"/>
    <property type="project" value="UniProtKB-ARBA"/>
</dbReference>
<keyword evidence="2" id="KW-0963">Cytoplasm</keyword>
<evidence type="ECO:0000256" key="7">
    <source>
        <dbReference type="ARBA" id="ARBA00023175"/>
    </source>
</evidence>
<dbReference type="InterPro" id="IPR001752">
    <property type="entry name" value="Kinesin_motor_dom"/>
</dbReference>
<dbReference type="Ensembl" id="ENSLCAT00010037084.1">
    <property type="protein sequence ID" value="ENSLCAP00010036235.1"/>
    <property type="gene ID" value="ENSLCAG00010016992.1"/>
</dbReference>
<dbReference type="InterPro" id="IPR019821">
    <property type="entry name" value="Kinesin_motor_CS"/>
</dbReference>
<accession>A0A4W6EDV6</accession>
<dbReference type="FunFam" id="3.40.850.10:FF:000067">
    <property type="entry name" value="Kinesin-like protein"/>
    <property type="match status" value="1"/>
</dbReference>
<dbReference type="PRINTS" id="PR00380">
    <property type="entry name" value="KINESINHEAVY"/>
</dbReference>
<feature type="coiled-coil region" evidence="11">
    <location>
        <begin position="607"/>
        <end position="648"/>
    </location>
</feature>
<evidence type="ECO:0000256" key="8">
    <source>
        <dbReference type="ARBA" id="ARBA00023212"/>
    </source>
</evidence>
<dbReference type="GO" id="GO:0030951">
    <property type="term" value="P:establishment or maintenance of microtubule cytoskeleton polarity"/>
    <property type="evidence" value="ECO:0007669"/>
    <property type="project" value="UniProtKB-ARBA"/>
</dbReference>
<feature type="coiled-coil region" evidence="11">
    <location>
        <begin position="672"/>
        <end position="751"/>
    </location>
</feature>
<evidence type="ECO:0000259" key="12">
    <source>
        <dbReference type="PROSITE" id="PS50067"/>
    </source>
</evidence>
<dbReference type="GeneTree" id="ENSGT00940000159439"/>
<evidence type="ECO:0000256" key="3">
    <source>
        <dbReference type="ARBA" id="ARBA00022701"/>
    </source>
</evidence>
<feature type="coiled-coil region" evidence="11">
    <location>
        <begin position="315"/>
        <end position="475"/>
    </location>
</feature>
<feature type="coiled-coil region" evidence="11">
    <location>
        <begin position="788"/>
        <end position="868"/>
    </location>
</feature>
<dbReference type="GO" id="GO:0005874">
    <property type="term" value="C:microtubule"/>
    <property type="evidence" value="ECO:0007669"/>
    <property type="project" value="UniProtKB-KW"/>
</dbReference>
<dbReference type="GO" id="GO:0003777">
    <property type="term" value="F:microtubule motor activity"/>
    <property type="evidence" value="ECO:0007669"/>
    <property type="project" value="InterPro"/>
</dbReference>
<dbReference type="GO" id="GO:1904115">
    <property type="term" value="C:axon cytoplasm"/>
    <property type="evidence" value="ECO:0007669"/>
    <property type="project" value="GOC"/>
</dbReference>
<evidence type="ECO:0000313" key="14">
    <source>
        <dbReference type="Proteomes" id="UP000314980"/>
    </source>
</evidence>
<dbReference type="Pfam" id="PF00225">
    <property type="entry name" value="Kinesin"/>
    <property type="match status" value="2"/>
</dbReference>
<evidence type="ECO:0000256" key="1">
    <source>
        <dbReference type="ARBA" id="ARBA00004245"/>
    </source>
</evidence>
<keyword evidence="7 9" id="KW-0505">Motor protein</keyword>
<proteinExistence type="inferred from homology"/>
<dbReference type="GO" id="GO:0008017">
    <property type="term" value="F:microtubule binding"/>
    <property type="evidence" value="ECO:0007669"/>
    <property type="project" value="InterPro"/>
</dbReference>
<dbReference type="GO" id="GO:0032991">
    <property type="term" value="C:protein-containing complex"/>
    <property type="evidence" value="ECO:0007669"/>
    <property type="project" value="UniProtKB-ARBA"/>
</dbReference>
<evidence type="ECO:0000256" key="5">
    <source>
        <dbReference type="ARBA" id="ARBA00022840"/>
    </source>
</evidence>
<dbReference type="SMART" id="SM00129">
    <property type="entry name" value="KISc"/>
    <property type="match status" value="1"/>
</dbReference>
<dbReference type="AlphaFoldDB" id="A0A4W6EDV6"/>
<dbReference type="InterPro" id="IPR059182">
    <property type="entry name" value="Khc_C"/>
</dbReference>
<keyword evidence="8" id="KW-0206">Cytoskeleton</keyword>
<dbReference type="PROSITE" id="PS00411">
    <property type="entry name" value="KINESIN_MOTOR_1"/>
    <property type="match status" value="1"/>
</dbReference>
<evidence type="ECO:0000256" key="11">
    <source>
        <dbReference type="SAM" id="Coils"/>
    </source>
</evidence>
<feature type="binding site" evidence="9">
    <location>
        <begin position="86"/>
        <end position="93"/>
    </location>
    <ligand>
        <name>ATP</name>
        <dbReference type="ChEBI" id="CHEBI:30616"/>
    </ligand>
</feature>
<dbReference type="Gene3D" id="6.10.250.1590">
    <property type="match status" value="1"/>
</dbReference>
<keyword evidence="6 11" id="KW-0175">Coiled coil</keyword>
<dbReference type="GO" id="GO:0005524">
    <property type="term" value="F:ATP binding"/>
    <property type="evidence" value="ECO:0007669"/>
    <property type="project" value="UniProtKB-UniRule"/>
</dbReference>
<dbReference type="GO" id="GO:0007097">
    <property type="term" value="P:nuclear migration"/>
    <property type="evidence" value="ECO:0007669"/>
    <property type="project" value="UniProtKB-ARBA"/>
</dbReference>
<sequence length="954" mass="109647">MADANAECNIKVLCRFRPLNQSEIIRGDKFIPLFQGEDTVILGGKSYVFDQVFPTNATQEQVYNTCAKQIVRDVLGGYNGTIFAYGQTSSGKTHTMEGNLHDPQGMGIIPRIAEDIFEHIFAMDENLEFHIKVGVDFKLCLKLYMLIVKCGCTERFVTSPEEVMDVIDEGKANRHVAVTNMNEHSSRSHSIFLINIKQEHVETEQKLSGKLYLVDLAGSEKVSKTGAEGAVLDEAKNINKSLSALGNVISALAEGTKSHVPYRDSKMTRILQDSLGGNCRTTMFICCSPSSYNDAETKSTLMFGQRAKTIRNTVSVNLELTAEQWKKKYEKEKEKNRSMKETIQRLEAELNRWRNGNNCTGIMLPCSIASSIVVHISEEERQKYEEEIRKLYKQLDDKDDEINHQSQMVEKLKEQMLDQEELLASSRGDSEKVQSELGRLQTENDSAKAEVKEVLQALEELAVNYDQKSLEVEEKTMQNKLLAEELAKKMGHLIALEAELSRIQEVSSHQRKRIAEILNGLMRDLSEFSTIVGNRDIKLPMEITGAIEEEFTVARLYISKIKSEVKSMVKRCRHLENLQMECHRKMEETGRELSSCHLLISQHGAKIRSLTEYMQNVEQKKRQLEDSYDSLSEELAKLQAQDPKVKEENINTVRQANPTDSWALEQQMESHREAHSKQLGRLRDEINEKQKIIDDLTDCNQRQQLELEQLHDDFERLRSQEHHKSRQLEELTFLHERHEQSKQDLKGLEETVARELHTLHNLRKLFVQDLTTRVRKSAELEPDDTGGYITQKQKISFLENNLDQLTKVHKQLVRDNADLRCELPKLEKRLRSTAERVKALEGALKEAKEGAMKDRRRYQQEVERIKDVMRARNPFRRKNLLLPSSRPRQITIFSYTCMSEPLSLSDRVCCTNLVPYSGPETQVHHQWNKLNSCVSLAYNGRIFMIIPTSMFAKV</sequence>
<reference evidence="13" key="2">
    <citation type="submission" date="2025-08" db="UniProtKB">
        <authorList>
            <consortium name="Ensembl"/>
        </authorList>
    </citation>
    <scope>IDENTIFICATION</scope>
</reference>
<keyword evidence="14" id="KW-1185">Reference proteome</keyword>
<comment type="subcellular location">
    <subcellularLocation>
        <location evidence="1">Cytoplasm</location>
        <location evidence="1">Cytoskeleton</location>
    </subcellularLocation>
</comment>
<evidence type="ECO:0000313" key="13">
    <source>
        <dbReference type="Ensembl" id="ENSLCAP00010036235.1"/>
    </source>
</evidence>
<evidence type="ECO:0000256" key="2">
    <source>
        <dbReference type="ARBA" id="ARBA00022490"/>
    </source>
</evidence>
<dbReference type="InterPro" id="IPR027417">
    <property type="entry name" value="P-loop_NTPase"/>
</dbReference>
<dbReference type="CDD" id="cd01369">
    <property type="entry name" value="KISc_KHC_KIF5"/>
    <property type="match status" value="1"/>
</dbReference>
<evidence type="ECO:0000256" key="6">
    <source>
        <dbReference type="ARBA" id="ARBA00023054"/>
    </source>
</evidence>
<dbReference type="PANTHER" id="PTHR47968:SF36">
    <property type="entry name" value="KINESIN HEAVY CHAIN ISOFORM X1"/>
    <property type="match status" value="1"/>
</dbReference>
<reference evidence="13" key="3">
    <citation type="submission" date="2025-09" db="UniProtKB">
        <authorList>
            <consortium name="Ensembl"/>
        </authorList>
    </citation>
    <scope>IDENTIFICATION</scope>
</reference>
<keyword evidence="4 9" id="KW-0547">Nucleotide-binding</keyword>
<evidence type="ECO:0000256" key="9">
    <source>
        <dbReference type="PROSITE-ProRule" id="PRU00283"/>
    </source>
</evidence>
<feature type="domain" description="Kinesin motor" evidence="12">
    <location>
        <begin position="9"/>
        <end position="310"/>
    </location>
</feature>
<dbReference type="Proteomes" id="UP000314980">
    <property type="component" value="Unassembled WGS sequence"/>
</dbReference>
<organism evidence="13 14">
    <name type="scientific">Lates calcarifer</name>
    <name type="common">Barramundi</name>
    <name type="synonym">Holocentrus calcarifer</name>
    <dbReference type="NCBI Taxonomy" id="8187"/>
    <lineage>
        <taxon>Eukaryota</taxon>
        <taxon>Metazoa</taxon>
        <taxon>Chordata</taxon>
        <taxon>Craniata</taxon>
        <taxon>Vertebrata</taxon>
        <taxon>Euteleostomi</taxon>
        <taxon>Actinopterygii</taxon>
        <taxon>Neopterygii</taxon>
        <taxon>Teleostei</taxon>
        <taxon>Neoteleostei</taxon>
        <taxon>Acanthomorphata</taxon>
        <taxon>Carangaria</taxon>
        <taxon>Carangaria incertae sedis</taxon>
        <taxon>Centropomidae</taxon>
        <taxon>Lates</taxon>
    </lineage>
</organism>
<dbReference type="PANTHER" id="PTHR47968">
    <property type="entry name" value="CENTROMERE PROTEIN E"/>
    <property type="match status" value="1"/>
</dbReference>
<name>A0A4W6EDV6_LATCA</name>
<evidence type="ECO:0000256" key="4">
    <source>
        <dbReference type="ARBA" id="ARBA00022741"/>
    </source>
</evidence>
<protein>
    <recommendedName>
        <fullName evidence="10">Kinesin-like protein</fullName>
    </recommendedName>
</protein>
<dbReference type="CDD" id="cd23649">
    <property type="entry name" value="Khc_CBD_cc"/>
    <property type="match status" value="1"/>
</dbReference>
<dbReference type="GO" id="GO:0048489">
    <property type="term" value="P:synaptic vesicle transport"/>
    <property type="evidence" value="ECO:0007669"/>
    <property type="project" value="UniProtKB-ARBA"/>
</dbReference>
<comment type="similarity">
    <text evidence="9 10">Belongs to the TRAFAC class myosin-kinesin ATPase superfamily. Kinesin family.</text>
</comment>
<dbReference type="PROSITE" id="PS50067">
    <property type="entry name" value="KINESIN_MOTOR_2"/>
    <property type="match status" value="1"/>
</dbReference>
<evidence type="ECO:0000256" key="10">
    <source>
        <dbReference type="RuleBase" id="RU000394"/>
    </source>
</evidence>
<dbReference type="SUPFAM" id="SSF52540">
    <property type="entry name" value="P-loop containing nucleoside triphosphate hydrolases"/>
    <property type="match status" value="1"/>
</dbReference>
<keyword evidence="5 9" id="KW-0067">ATP-binding</keyword>
<keyword evidence="3 10" id="KW-0493">Microtubule</keyword>